<sequence>MVNSSHSTSTSNSSSSNSDLPFNQSQYMGQSHLQSAGQSQLQSVGQLQSARVKFIADLTDQYEQRRALNDKLLHRLGGLRLSSVCDEKLDAIAAKTVECRFGKTMFAE</sequence>
<name>A0A8D8TJS5_9HEMI</name>
<dbReference type="AlphaFoldDB" id="A0A8D8TJS5"/>
<reference evidence="2" key="1">
    <citation type="submission" date="2021-05" db="EMBL/GenBank/DDBJ databases">
        <authorList>
            <person name="Alioto T."/>
            <person name="Alioto T."/>
            <person name="Gomez Garrido J."/>
        </authorList>
    </citation>
    <scope>NUCLEOTIDE SEQUENCE</scope>
</reference>
<evidence type="ECO:0000256" key="1">
    <source>
        <dbReference type="SAM" id="MobiDB-lite"/>
    </source>
</evidence>
<feature type="compositionally biased region" description="Low complexity" evidence="1">
    <location>
        <begin position="29"/>
        <end position="40"/>
    </location>
</feature>
<dbReference type="EMBL" id="HBUF01271958">
    <property type="protein sequence ID" value="CAG6685437.1"/>
    <property type="molecule type" value="Transcribed_RNA"/>
</dbReference>
<feature type="region of interest" description="Disordered" evidence="1">
    <location>
        <begin position="1"/>
        <end position="40"/>
    </location>
</feature>
<protein>
    <submittedName>
        <fullName evidence="2">Uncharacterized protein</fullName>
    </submittedName>
</protein>
<accession>A0A8D8TJS5</accession>
<feature type="compositionally biased region" description="Polar residues" evidence="1">
    <location>
        <begin position="19"/>
        <end position="28"/>
    </location>
</feature>
<proteinExistence type="predicted"/>
<feature type="compositionally biased region" description="Low complexity" evidence="1">
    <location>
        <begin position="1"/>
        <end position="18"/>
    </location>
</feature>
<organism evidence="2">
    <name type="scientific">Cacopsylla melanoneura</name>
    <dbReference type="NCBI Taxonomy" id="428564"/>
    <lineage>
        <taxon>Eukaryota</taxon>
        <taxon>Metazoa</taxon>
        <taxon>Ecdysozoa</taxon>
        <taxon>Arthropoda</taxon>
        <taxon>Hexapoda</taxon>
        <taxon>Insecta</taxon>
        <taxon>Pterygota</taxon>
        <taxon>Neoptera</taxon>
        <taxon>Paraneoptera</taxon>
        <taxon>Hemiptera</taxon>
        <taxon>Sternorrhyncha</taxon>
        <taxon>Psylloidea</taxon>
        <taxon>Psyllidae</taxon>
        <taxon>Psyllinae</taxon>
        <taxon>Cacopsylla</taxon>
    </lineage>
</organism>
<evidence type="ECO:0000313" key="2">
    <source>
        <dbReference type="EMBL" id="CAG6685437.1"/>
    </source>
</evidence>